<comment type="subcellular location">
    <subcellularLocation>
        <location evidence="1">Cell membrane</location>
        <topology evidence="1">Multi-pass membrane protein</topology>
    </subcellularLocation>
</comment>
<dbReference type="RefSeq" id="WP_192279500.1">
    <property type="nucleotide sequence ID" value="NZ_JACZDF010000003.1"/>
</dbReference>
<name>A0ABR9DQQ6_9MICO</name>
<dbReference type="EMBL" id="JACZDF010000003">
    <property type="protein sequence ID" value="MBD9699470.1"/>
    <property type="molecule type" value="Genomic_DNA"/>
</dbReference>
<reference evidence="8 9" key="1">
    <citation type="submission" date="2020-09" db="EMBL/GenBank/DDBJ databases">
        <title>Flavimobilis rhizosphaerae sp. nov., isolated from rhizosphere soil of Spartina alterniflora.</title>
        <authorList>
            <person name="Hanqin C."/>
        </authorList>
    </citation>
    <scope>NUCLEOTIDE SEQUENCE [LARGE SCALE GENOMIC DNA]</scope>
    <source>
        <strain evidence="8 9">GY 10621</strain>
    </source>
</reference>
<protein>
    <recommendedName>
        <fullName evidence="7">ABC3 transporter permease C-terminal domain-containing protein</fullName>
    </recommendedName>
</protein>
<feature type="transmembrane region" description="Helical" evidence="6">
    <location>
        <begin position="54"/>
        <end position="76"/>
    </location>
</feature>
<feature type="transmembrane region" description="Helical" evidence="6">
    <location>
        <begin position="150"/>
        <end position="175"/>
    </location>
</feature>
<feature type="transmembrane region" description="Helical" evidence="6">
    <location>
        <begin position="296"/>
        <end position="319"/>
    </location>
</feature>
<evidence type="ECO:0000256" key="6">
    <source>
        <dbReference type="SAM" id="Phobius"/>
    </source>
</evidence>
<evidence type="ECO:0000313" key="9">
    <source>
        <dbReference type="Proteomes" id="UP000642107"/>
    </source>
</evidence>
<evidence type="ECO:0000259" key="7">
    <source>
        <dbReference type="Pfam" id="PF02687"/>
    </source>
</evidence>
<keyword evidence="9" id="KW-1185">Reference proteome</keyword>
<evidence type="ECO:0000256" key="4">
    <source>
        <dbReference type="ARBA" id="ARBA00022989"/>
    </source>
</evidence>
<dbReference type="InterPro" id="IPR003838">
    <property type="entry name" value="ABC3_permease_C"/>
</dbReference>
<feature type="transmembrane region" description="Helical" evidence="6">
    <location>
        <begin position="108"/>
        <end position="130"/>
    </location>
</feature>
<evidence type="ECO:0000256" key="1">
    <source>
        <dbReference type="ARBA" id="ARBA00004651"/>
    </source>
</evidence>
<feature type="domain" description="ABC3 transporter permease C-terminal" evidence="7">
    <location>
        <begin position="60"/>
        <end position="178"/>
    </location>
</feature>
<keyword evidence="2" id="KW-1003">Cell membrane</keyword>
<evidence type="ECO:0000313" key="8">
    <source>
        <dbReference type="EMBL" id="MBD9699470.1"/>
    </source>
</evidence>
<feature type="transmembrane region" description="Helical" evidence="6">
    <location>
        <begin position="598"/>
        <end position="621"/>
    </location>
</feature>
<organism evidence="8 9">
    <name type="scientific">Flavimobilis rhizosphaerae</name>
    <dbReference type="NCBI Taxonomy" id="2775421"/>
    <lineage>
        <taxon>Bacteria</taxon>
        <taxon>Bacillati</taxon>
        <taxon>Actinomycetota</taxon>
        <taxon>Actinomycetes</taxon>
        <taxon>Micrococcales</taxon>
        <taxon>Jonesiaceae</taxon>
        <taxon>Flavimobilis</taxon>
    </lineage>
</organism>
<proteinExistence type="predicted"/>
<feature type="transmembrane region" description="Helical" evidence="6">
    <location>
        <begin position="242"/>
        <end position="275"/>
    </location>
</feature>
<evidence type="ECO:0000256" key="5">
    <source>
        <dbReference type="ARBA" id="ARBA00023136"/>
    </source>
</evidence>
<sequence length="669" mass="68144">MTTLLPVAWRLARAGGTYRLAAQVGVNVLGGLLLALSLAVPQAVLSDGASTDELLTLVALLTIVLLPLAILLVASGRLSGATRDRRLAALRVLGLGPWRTRAVGATEAGLLAGAGALAGVGLAAAVAPLVDLAVHAAPERADWFVAPLRVTVAGSTAVVVGLVLLAGLASIAGTWRLTGNPLAQRATSTRRTPAPWGLAPFGAGAAIVAWGVLGLPGTIRMLYGGEVVLGVARVADIDESPIPVLVVLGAGLVLLTVGVVTLPGVLTAWVAGCLARSRSTAAVLAGRGVQTEPASVPRIVAGVAVVVLLATCAAGYLGALTGDATYQTERAQVAGGPVAVTVMPPDLPDTGGPAATAQPTVADLDSLRAVPEVLAALPDLIMARGPDGQRMSGLGWQPFVGTCAELRAVMVVDGCRDDTAARIVGRASDPPPTETIELATFDAAYDLVRTPVRLDGEPIRADDAATAARWGHPGVEVWTESLIPYGYFVPVSLPGVDTIPMAYASVVIEGGPATWQRVREGITARGFDMGEIDRDTFDEVELLRAQLLVGVAGIVGVAGLGIVITAIDRVRARRRTLARLVALGVPARTLLAAQAWQVLLPLAIAVLLAGGVGLAVVGAVAHSADLGVEVVSAGMPLLLAVVGIVVVLVPLLTLPAATTRLTPELLREE</sequence>
<evidence type="ECO:0000256" key="3">
    <source>
        <dbReference type="ARBA" id="ARBA00022692"/>
    </source>
</evidence>
<evidence type="ECO:0000256" key="2">
    <source>
        <dbReference type="ARBA" id="ARBA00022475"/>
    </source>
</evidence>
<feature type="transmembrane region" description="Helical" evidence="6">
    <location>
        <begin position="196"/>
        <end position="222"/>
    </location>
</feature>
<feature type="transmembrane region" description="Helical" evidence="6">
    <location>
        <begin position="20"/>
        <end position="42"/>
    </location>
</feature>
<comment type="caution">
    <text evidence="8">The sequence shown here is derived from an EMBL/GenBank/DDBJ whole genome shotgun (WGS) entry which is preliminary data.</text>
</comment>
<feature type="transmembrane region" description="Helical" evidence="6">
    <location>
        <begin position="633"/>
        <end position="657"/>
    </location>
</feature>
<keyword evidence="5 6" id="KW-0472">Membrane</keyword>
<accession>A0ABR9DQQ6</accession>
<dbReference type="Proteomes" id="UP000642107">
    <property type="component" value="Unassembled WGS sequence"/>
</dbReference>
<keyword evidence="3 6" id="KW-0812">Transmembrane</keyword>
<gene>
    <name evidence="8" type="ORF">IGS67_08205</name>
</gene>
<keyword evidence="4 6" id="KW-1133">Transmembrane helix</keyword>
<dbReference type="Pfam" id="PF02687">
    <property type="entry name" value="FtsX"/>
    <property type="match status" value="1"/>
</dbReference>
<feature type="transmembrane region" description="Helical" evidence="6">
    <location>
        <begin position="547"/>
        <end position="567"/>
    </location>
</feature>